<dbReference type="EMBL" id="FQZZ01000002">
    <property type="protein sequence ID" value="SHJ85869.1"/>
    <property type="molecule type" value="Genomic_DNA"/>
</dbReference>
<accession>A0A1H0G819</accession>
<evidence type="ECO:0000256" key="1">
    <source>
        <dbReference type="ARBA" id="ARBA00009981"/>
    </source>
</evidence>
<protein>
    <submittedName>
        <fullName evidence="2">Antitoxin Phd_YefM, type II toxin-antitoxin system</fullName>
    </submittedName>
</protein>
<evidence type="ECO:0000313" key="3">
    <source>
        <dbReference type="Proteomes" id="UP000324252"/>
    </source>
</evidence>
<sequence>MAKPGAARPIQMAELRRRPGTLIRAVAHQGQRFVIFNNRKEMAALVRVADLDALERAGGQSTERQIEQMLERLGGHDALRRLLRVMDGF</sequence>
<proteinExistence type="inferred from homology"/>
<dbReference type="AlphaFoldDB" id="A0A1H0G819"/>
<reference evidence="2 3" key="1">
    <citation type="submission" date="2016-11" db="EMBL/GenBank/DDBJ databases">
        <authorList>
            <person name="Varghese N."/>
            <person name="Submissions S."/>
        </authorList>
    </citation>
    <scope>NUCLEOTIDE SEQUENCE [LARGE SCALE GENOMIC DNA]</scope>
    <source>
        <strain evidence="2 3">DSM 29620</strain>
    </source>
</reference>
<organism evidence="2 3">
    <name type="scientific">Lutimaribacter pacificus</name>
    <dbReference type="NCBI Taxonomy" id="391948"/>
    <lineage>
        <taxon>Bacteria</taxon>
        <taxon>Pseudomonadati</taxon>
        <taxon>Pseudomonadota</taxon>
        <taxon>Alphaproteobacteria</taxon>
        <taxon>Rhodobacterales</taxon>
        <taxon>Roseobacteraceae</taxon>
        <taxon>Lutimaribacter</taxon>
    </lineage>
</organism>
<evidence type="ECO:0000313" key="2">
    <source>
        <dbReference type="EMBL" id="SHJ85869.1"/>
    </source>
</evidence>
<keyword evidence="3" id="KW-1185">Reference proteome</keyword>
<dbReference type="RefSeq" id="WP_149787813.1">
    <property type="nucleotide sequence ID" value="NZ_FNIO01000003.1"/>
</dbReference>
<comment type="similarity">
    <text evidence="1">Belongs to the phD/YefM antitoxin family.</text>
</comment>
<dbReference type="Proteomes" id="UP000324252">
    <property type="component" value="Unassembled WGS sequence"/>
</dbReference>
<dbReference type="OrthoDB" id="9905611at2"/>
<dbReference type="InterPro" id="IPR036165">
    <property type="entry name" value="YefM-like_sf"/>
</dbReference>
<name>A0A1H0G819_9RHOB</name>
<gene>
    <name evidence="2" type="ORF">SAMN05444142_102131</name>
</gene>
<dbReference type="SUPFAM" id="SSF143120">
    <property type="entry name" value="YefM-like"/>
    <property type="match status" value="1"/>
</dbReference>